<name>A0A4Q1JU41_9GAMM</name>
<organism evidence="1 2">
    <name type="scientific">Pseudoxanthomonas composti</name>
    <dbReference type="NCBI Taxonomy" id="2137479"/>
    <lineage>
        <taxon>Bacteria</taxon>
        <taxon>Pseudomonadati</taxon>
        <taxon>Pseudomonadota</taxon>
        <taxon>Gammaproteobacteria</taxon>
        <taxon>Lysobacterales</taxon>
        <taxon>Lysobacteraceae</taxon>
        <taxon>Pseudoxanthomonas</taxon>
    </lineage>
</organism>
<protein>
    <submittedName>
        <fullName evidence="1">Uncharacterized protein</fullName>
    </submittedName>
</protein>
<evidence type="ECO:0000313" key="2">
    <source>
        <dbReference type="Proteomes" id="UP000289784"/>
    </source>
</evidence>
<dbReference type="Proteomes" id="UP000289784">
    <property type="component" value="Unassembled WGS sequence"/>
</dbReference>
<dbReference type="OrthoDB" id="86940at2"/>
<proteinExistence type="predicted"/>
<evidence type="ECO:0000313" key="1">
    <source>
        <dbReference type="EMBL" id="RXR02712.1"/>
    </source>
</evidence>
<dbReference type="RefSeq" id="WP_129471979.1">
    <property type="nucleotide sequence ID" value="NZ_SAWZ01000008.1"/>
</dbReference>
<dbReference type="AlphaFoldDB" id="A0A4Q1JU41"/>
<reference evidence="1 2" key="1">
    <citation type="submission" date="2019-01" db="EMBL/GenBank/DDBJ databases">
        <title>Pseudoxanthomonas composti sp. nov., isolated from compost.</title>
        <authorList>
            <person name="Yang G."/>
        </authorList>
    </citation>
    <scope>NUCLEOTIDE SEQUENCE [LARGE SCALE GENOMIC DNA]</scope>
    <source>
        <strain evidence="1 2">GSS15</strain>
    </source>
</reference>
<gene>
    <name evidence="1" type="ORF">EPA99_14615</name>
</gene>
<comment type="caution">
    <text evidence="1">The sequence shown here is derived from an EMBL/GenBank/DDBJ whole genome shotgun (WGS) entry which is preliminary data.</text>
</comment>
<sequence>MVDVDSFVPAGMKALETLRGDLTGAGHSDVLLISSPPSKAGEKLGQGEPRVVSVLVQDQNGGLKEAARNSKIVPCARCGGVAGDPYGYARIDKGTFLISVSGGSRERWAEDYSFRYDPAQQSWLLDRVVREVTDTETEQNKKTELTSKEFGTIKFSDFDPASLPQTGTL</sequence>
<accession>A0A4Q1JU41</accession>
<dbReference type="EMBL" id="SAWZ01000008">
    <property type="protein sequence ID" value="RXR02712.1"/>
    <property type="molecule type" value="Genomic_DNA"/>
</dbReference>
<keyword evidence="2" id="KW-1185">Reference proteome</keyword>